<keyword evidence="2" id="KW-0178">Competence</keyword>
<keyword evidence="3" id="KW-0812">Transmembrane</keyword>
<comment type="subcellular location">
    <subcellularLocation>
        <location evidence="1">Cell surface</location>
    </subcellularLocation>
</comment>
<gene>
    <name evidence="4" type="ORF">ABNN70_13195</name>
</gene>
<evidence type="ECO:0000256" key="3">
    <source>
        <dbReference type="SAM" id="Phobius"/>
    </source>
</evidence>
<proteinExistence type="predicted"/>
<keyword evidence="3" id="KW-0472">Membrane</keyword>
<feature type="transmembrane region" description="Helical" evidence="3">
    <location>
        <begin position="13"/>
        <end position="32"/>
    </location>
</feature>
<evidence type="ECO:0000256" key="1">
    <source>
        <dbReference type="ARBA" id="ARBA00004241"/>
    </source>
</evidence>
<dbReference type="NCBIfam" id="TIGR02532">
    <property type="entry name" value="IV_pilin_GFxxxE"/>
    <property type="match status" value="1"/>
</dbReference>
<dbReference type="Pfam" id="PF07963">
    <property type="entry name" value="N_methyl"/>
    <property type="match status" value="1"/>
</dbReference>
<dbReference type="AlphaFoldDB" id="A0AAU8IEG7"/>
<sequence length="138" mass="15993">MAHHQDGMTLIEVIASIALLSVVILTFAYVFIQSQQFTTMNGDRQTALQLAQKKLSETLAGPLPEQNTSEVPFNPDVPDSWIRIDYRQEPNSAYRTFTFKKLPDSPESDPGRPLMIMVRTYYDREHHYIELYNYYTTN</sequence>
<dbReference type="EMBL" id="CP159510">
    <property type="protein sequence ID" value="XCJ16591.1"/>
    <property type="molecule type" value="Genomic_DNA"/>
</dbReference>
<name>A0AAU8IEG7_9BACL</name>
<dbReference type="InterPro" id="IPR012902">
    <property type="entry name" value="N_methyl_site"/>
</dbReference>
<accession>A0AAU8IEG7</accession>
<dbReference type="GO" id="GO:0009986">
    <property type="term" value="C:cell surface"/>
    <property type="evidence" value="ECO:0007669"/>
    <property type="project" value="UniProtKB-SubCell"/>
</dbReference>
<evidence type="ECO:0000256" key="2">
    <source>
        <dbReference type="ARBA" id="ARBA00023287"/>
    </source>
</evidence>
<reference evidence="4" key="1">
    <citation type="submission" date="2024-06" db="EMBL/GenBank/DDBJ databases">
        <authorList>
            <person name="Fan A."/>
            <person name="Zhang F.Y."/>
            <person name="Zhang L."/>
        </authorList>
    </citation>
    <scope>NUCLEOTIDE SEQUENCE</scope>
    <source>
        <strain evidence="4">Y61</strain>
    </source>
</reference>
<dbReference type="RefSeq" id="WP_353948051.1">
    <property type="nucleotide sequence ID" value="NZ_CP159510.1"/>
</dbReference>
<keyword evidence="3" id="KW-1133">Transmembrane helix</keyword>
<protein>
    <submittedName>
        <fullName evidence="4">Prepilin-type N-terminal cleavage/methylation domain-containing protein</fullName>
    </submittedName>
</protein>
<evidence type="ECO:0000313" key="4">
    <source>
        <dbReference type="EMBL" id="XCJ16591.1"/>
    </source>
</evidence>
<organism evidence="4">
    <name type="scientific">Sporolactobacillus sp. Y61</name>
    <dbReference type="NCBI Taxonomy" id="3160863"/>
    <lineage>
        <taxon>Bacteria</taxon>
        <taxon>Bacillati</taxon>
        <taxon>Bacillota</taxon>
        <taxon>Bacilli</taxon>
        <taxon>Bacillales</taxon>
        <taxon>Sporolactobacillaceae</taxon>
        <taxon>Sporolactobacillus</taxon>
    </lineage>
</organism>
<dbReference type="GO" id="GO:0030420">
    <property type="term" value="P:establishment of competence for transformation"/>
    <property type="evidence" value="ECO:0007669"/>
    <property type="project" value="UniProtKB-KW"/>
</dbReference>